<reference evidence="11" key="1">
    <citation type="submission" date="2022-08" db="EMBL/GenBank/DDBJ databases">
        <title>Reclassification of Massilia species as members of the genera Telluria, Duganella, Pseudoduganella, Mokoshia gen. nov. and Zemynaea gen. nov. using orthogonal and non-orthogonal genome-based approaches.</title>
        <authorList>
            <person name="Bowman J.P."/>
        </authorList>
    </citation>
    <scope>NUCLEOTIDE SEQUENCE</scope>
    <source>
        <strain evidence="11">LMG 11547</strain>
    </source>
</reference>
<dbReference type="Gene3D" id="3.30.565.10">
    <property type="entry name" value="Histidine kinase-like ATPase, C-terminal domain"/>
    <property type="match status" value="1"/>
</dbReference>
<dbReference type="SMART" id="SM00448">
    <property type="entry name" value="REC"/>
    <property type="match status" value="1"/>
</dbReference>
<dbReference type="InterPro" id="IPR005467">
    <property type="entry name" value="His_kinase_dom"/>
</dbReference>
<dbReference type="SUPFAM" id="SSF55874">
    <property type="entry name" value="ATPase domain of HSP90 chaperone/DNA topoisomerase II/histidine kinase"/>
    <property type="match status" value="1"/>
</dbReference>
<evidence type="ECO:0000256" key="2">
    <source>
        <dbReference type="ARBA" id="ARBA00012438"/>
    </source>
</evidence>
<gene>
    <name evidence="11" type="ORF">NX786_05495</name>
</gene>
<dbReference type="InterPro" id="IPR036097">
    <property type="entry name" value="HisK_dim/P_sf"/>
</dbReference>
<dbReference type="PROSITE" id="PS50109">
    <property type="entry name" value="HIS_KIN"/>
    <property type="match status" value="1"/>
</dbReference>
<evidence type="ECO:0000259" key="10">
    <source>
        <dbReference type="PROSITE" id="PS50110"/>
    </source>
</evidence>
<comment type="catalytic activity">
    <reaction evidence="1">
        <text>ATP + protein L-histidine = ADP + protein N-phospho-L-histidine.</text>
        <dbReference type="EC" id="2.7.13.3"/>
    </reaction>
</comment>
<evidence type="ECO:0000256" key="4">
    <source>
        <dbReference type="ARBA" id="ARBA00022741"/>
    </source>
</evidence>
<organism evidence="11 12">
    <name type="scientific">Telluria mixta</name>
    <dbReference type="NCBI Taxonomy" id="34071"/>
    <lineage>
        <taxon>Bacteria</taxon>
        <taxon>Pseudomonadati</taxon>
        <taxon>Pseudomonadota</taxon>
        <taxon>Betaproteobacteria</taxon>
        <taxon>Burkholderiales</taxon>
        <taxon>Oxalobacteraceae</taxon>
        <taxon>Telluria group</taxon>
        <taxon>Telluria</taxon>
    </lineage>
</organism>
<evidence type="ECO:0000256" key="1">
    <source>
        <dbReference type="ARBA" id="ARBA00000085"/>
    </source>
</evidence>
<dbReference type="PRINTS" id="PR00344">
    <property type="entry name" value="BCTRLSENSOR"/>
</dbReference>
<evidence type="ECO:0000256" key="3">
    <source>
        <dbReference type="ARBA" id="ARBA00022679"/>
    </source>
</evidence>
<dbReference type="Gene3D" id="3.40.50.2300">
    <property type="match status" value="1"/>
</dbReference>
<dbReference type="Pfam" id="PF00072">
    <property type="entry name" value="Response_reg"/>
    <property type="match status" value="1"/>
</dbReference>
<dbReference type="SUPFAM" id="SSF47384">
    <property type="entry name" value="Homodimeric domain of signal transducing histidine kinase"/>
    <property type="match status" value="1"/>
</dbReference>
<feature type="modified residue" description="4-aspartylphosphate" evidence="8">
    <location>
        <position position="670"/>
    </location>
</feature>
<evidence type="ECO:0000256" key="8">
    <source>
        <dbReference type="PROSITE-ProRule" id="PRU00169"/>
    </source>
</evidence>
<keyword evidence="12" id="KW-1185">Reference proteome</keyword>
<feature type="domain" description="Histidine kinase" evidence="9">
    <location>
        <begin position="382"/>
        <end position="599"/>
    </location>
</feature>
<dbReference type="PANTHER" id="PTHR43065">
    <property type="entry name" value="SENSOR HISTIDINE KINASE"/>
    <property type="match status" value="1"/>
</dbReference>
<dbReference type="PROSITE" id="PS50110">
    <property type="entry name" value="RESPONSE_REGULATORY"/>
    <property type="match status" value="1"/>
</dbReference>
<dbReference type="EMBL" id="JANUHC010000002">
    <property type="protein sequence ID" value="MCS0628780.1"/>
    <property type="molecule type" value="Genomic_DNA"/>
</dbReference>
<feature type="domain" description="Response regulatory" evidence="10">
    <location>
        <begin position="620"/>
        <end position="731"/>
    </location>
</feature>
<dbReference type="InterPro" id="IPR004358">
    <property type="entry name" value="Sig_transdc_His_kin-like_C"/>
</dbReference>
<keyword evidence="4" id="KW-0547">Nucleotide-binding</keyword>
<keyword evidence="7" id="KW-0902">Two-component regulatory system</keyword>
<evidence type="ECO:0000256" key="7">
    <source>
        <dbReference type="ARBA" id="ARBA00023012"/>
    </source>
</evidence>
<evidence type="ECO:0000256" key="5">
    <source>
        <dbReference type="ARBA" id="ARBA00022777"/>
    </source>
</evidence>
<evidence type="ECO:0000313" key="12">
    <source>
        <dbReference type="Proteomes" id="UP001165263"/>
    </source>
</evidence>
<dbReference type="PANTHER" id="PTHR43065:SF46">
    <property type="entry name" value="C4-DICARBOXYLATE TRANSPORT SENSOR PROTEIN DCTB"/>
    <property type="match status" value="1"/>
</dbReference>
<dbReference type="InterPro" id="IPR036890">
    <property type="entry name" value="HATPase_C_sf"/>
</dbReference>
<keyword evidence="3" id="KW-0808">Transferase</keyword>
<dbReference type="SMART" id="SM00387">
    <property type="entry name" value="HATPase_c"/>
    <property type="match status" value="1"/>
</dbReference>
<dbReference type="InterPro" id="IPR003594">
    <property type="entry name" value="HATPase_dom"/>
</dbReference>
<dbReference type="Gene3D" id="3.30.450.20">
    <property type="entry name" value="PAS domain"/>
    <property type="match status" value="1"/>
</dbReference>
<evidence type="ECO:0000256" key="6">
    <source>
        <dbReference type="ARBA" id="ARBA00022840"/>
    </source>
</evidence>
<comment type="caution">
    <text evidence="11">The sequence shown here is derived from an EMBL/GenBank/DDBJ whole genome shotgun (WGS) entry which is preliminary data.</text>
</comment>
<dbReference type="Pfam" id="PF02518">
    <property type="entry name" value="HATPase_c"/>
    <property type="match status" value="1"/>
</dbReference>
<dbReference type="CDD" id="cd18774">
    <property type="entry name" value="PDC2_HK_sensor"/>
    <property type="match status" value="1"/>
</dbReference>
<dbReference type="Proteomes" id="UP001165263">
    <property type="component" value="Unassembled WGS sequence"/>
</dbReference>
<protein>
    <recommendedName>
        <fullName evidence="2">histidine kinase</fullName>
        <ecNumber evidence="2">2.7.13.3</ecNumber>
    </recommendedName>
</protein>
<name>A0ABT2BUH2_9BURK</name>
<sequence>MRIRTRLLILILAILIPALLAAVLAVWYVYQEERRAQETSVKEAVRAFTLLVDNELEIREGILRTLANSPALARGDLDTFYRHAHSVVPRGETAILLLDRDGHQLLNTRVAPGEPLPPGRSSNLDVLMKRDGADRTLVSDLFVSSISQRHAVAIQVPVHVDGTLRYFLAMSMNAAQLQALLGEQRFPAEWQAAIIDRTGRLIARSIDPDQYRGRSVSDVALAQFAANREGVFSNRNLAGIPVQAFFSTVPSSNWKVLVSIPTEDLRRVPLHAAAFLAAIMAVMLVLASVAARWFARRAAIPIEYLGRSAADLGAGREVHYRPQGIVEIDAVAQRMAEASRQILTAQADLEQRVAEAVAASERAQSALIRGQKLEALGRLTGGIAHEFNNLLQTLTTALQIASLTANQPKVLSLIDTCKRTVSRATALTTRLGSFGRVQDARLLTVDPGEQVRGSVQLLRGVLRQGTRMEVQCADDLWPVTLDPVQFDLALLNLAINARDAMPDGGRLAVDVRNCTLEPTMERTGGDYVRVSVTDTGTGMPPDVLARALDPFFTTKPPGQGSGLGLPQAYAFATQSRGWLTLSSTVGAGTTIEIYLPRSLQPLSAVAARADGQAPGRGGGRVLFVEDDPLVREAVVRGLEDCGFDVMVAPDGDKALAMLDAGLDADVVFSDIVMPGKVSGIELAGILHERRPGLPVVLATGYTDQRAVIPGVQVLAKPYEIDQLVELLANLSGGR</sequence>
<keyword evidence="5" id="KW-0418">Kinase</keyword>
<dbReference type="Gene3D" id="1.10.287.130">
    <property type="match status" value="1"/>
</dbReference>
<keyword evidence="8" id="KW-0597">Phosphoprotein</keyword>
<accession>A0ABT2BUH2</accession>
<dbReference type="InterPro" id="IPR011006">
    <property type="entry name" value="CheY-like_superfamily"/>
</dbReference>
<dbReference type="EC" id="2.7.13.3" evidence="2"/>
<evidence type="ECO:0000313" key="11">
    <source>
        <dbReference type="EMBL" id="MCS0628780.1"/>
    </source>
</evidence>
<dbReference type="SUPFAM" id="SSF52172">
    <property type="entry name" value="CheY-like"/>
    <property type="match status" value="1"/>
</dbReference>
<dbReference type="RefSeq" id="WP_259448001.1">
    <property type="nucleotide sequence ID" value="NZ_CP119520.1"/>
</dbReference>
<dbReference type="InterPro" id="IPR001789">
    <property type="entry name" value="Sig_transdc_resp-reg_receiver"/>
</dbReference>
<proteinExistence type="predicted"/>
<keyword evidence="6" id="KW-0067">ATP-binding</keyword>
<evidence type="ECO:0000259" key="9">
    <source>
        <dbReference type="PROSITE" id="PS50109"/>
    </source>
</evidence>